<dbReference type="SUPFAM" id="SSF52540">
    <property type="entry name" value="P-loop containing nucleoside triphosphate hydrolases"/>
    <property type="match status" value="1"/>
</dbReference>
<dbReference type="Pfam" id="PF13476">
    <property type="entry name" value="AAA_23"/>
    <property type="match status" value="1"/>
</dbReference>
<keyword evidence="12" id="KW-0233">DNA recombination</keyword>
<sequence>MRPLTLKLNNFGPFLNETIDFDHVKDDQLFLISVKTGSGKTMIFDAIVYALFGEASTKDRKESDLRSHFADSKSPMVVEFEFKLRDDVYKIVRQGAFIKEGNKNKTLGQLTVYQFDNDDYDLKESKINTGNQFIKSQLGVNAEQFRQLFILPQGEFKRFLLSKSSEKQEILRTLFNSQRFEDIQRNLMDDVKEVREKIEKRFSILENNWQDIDAFNDEVLTEFKLINARQTNRVVEVLPKFIEKAKNIQEQLKRRKHQQQDEVKKSETILDDNINLEHALSKLKEQQEKYDALVLKENDIQSKLKLLNEIYEVRPLANLLDTQETLKIKKTKITQDISNKDQLIRGLVSKIQKDEDMLMIHKKSSQTLEKTREFKERCKLFYDNANKYKKAYQEYDALKISYNELNENFVLQQQQFDTMNAQLNYRNPDYEIIEILNSEIFELKNKVKDLKHNELKKLEYQSLQNRKKQKVEDLKAVEQHLKNLENEYRSIDKTNIDLNNKKDIITKIQSALQSGDTCPVCGNEIHKIEQHLDFDELTERSQNLSEIERCINEASGNKIKCESELKYVNEQLAEFSQDDLTDTNYEAYDVLIETKKQQKKKATIENEEISRLKEQLQQNEQKLHALELESKTVFQNMKAYEVMINDFENTTKHKNVDEFIKAYELDVVKIQQFDDKLEKLGQGIQQAQNELSIEENSKKYLEASCTEIKEELENMSVKINTEMGRIGFEHFDQVKETIAKLNEKNKLEDDIETYNKEKQSFELLIAQLTAETNDRELKDSEKLKEDYERQQQCLETITTELSQHEFKIEFNQKKINEIKTTIEQLEFELKEQQEVFQLAEILSGKNERKLTLENYVLIYYLERILAQANQRLALMTGERYQLTRREQISQGYSGLEIDVFDSHSNQARHITSLSGGETFQASLALALGLSEIVQQEAGGIALDSMFVDEGFGTLDQETLETALDTLLSLKSSGRMVGIISHVSELKQRIPLILEVETEQYQSTTQFKKQ</sequence>
<evidence type="ECO:0000256" key="6">
    <source>
        <dbReference type="ARBA" id="ARBA00022741"/>
    </source>
</evidence>
<keyword evidence="11 13" id="KW-0175">Coiled coil</keyword>
<dbReference type="InterPro" id="IPR038729">
    <property type="entry name" value="Rad50/SbcC_AAA"/>
</dbReference>
<dbReference type="Proteomes" id="UP000241960">
    <property type="component" value="Unassembled WGS sequence"/>
</dbReference>
<keyword evidence="8" id="KW-0378">Hydrolase</keyword>
<dbReference type="PANTHER" id="PTHR32114">
    <property type="entry name" value="ABC TRANSPORTER ABCH.3"/>
    <property type="match status" value="1"/>
</dbReference>
<feature type="coiled-coil region" evidence="13">
    <location>
        <begin position="433"/>
        <end position="501"/>
    </location>
</feature>
<feature type="domain" description="Rad50/SbcC-type AAA" evidence="14">
    <location>
        <begin position="6"/>
        <end position="211"/>
    </location>
</feature>
<dbReference type="GO" id="GO:0004527">
    <property type="term" value="F:exonuclease activity"/>
    <property type="evidence" value="ECO:0007669"/>
    <property type="project" value="UniProtKB-KW"/>
</dbReference>
<keyword evidence="9" id="KW-0269">Exonuclease</keyword>
<evidence type="ECO:0000256" key="7">
    <source>
        <dbReference type="ARBA" id="ARBA00022759"/>
    </source>
</evidence>
<gene>
    <name evidence="15" type="ORF">BU058_06860</name>
</gene>
<reference evidence="15 16" key="1">
    <citation type="journal article" date="2016" name="Front. Microbiol.">
        <title>Comprehensive Phylogenetic Analysis of Bovine Non-aureus Staphylococci Species Based on Whole-Genome Sequencing.</title>
        <authorList>
            <person name="Naushad S."/>
            <person name="Barkema H.W."/>
            <person name="Luby C."/>
            <person name="Condas L.A."/>
            <person name="Nobrega D.B."/>
            <person name="Carson D.A."/>
            <person name="De Buck J."/>
        </authorList>
    </citation>
    <scope>NUCLEOTIDE SEQUENCE [LARGE SCALE GENOMIC DNA]</scope>
    <source>
        <strain evidence="15 16">SNUC 1231</strain>
    </source>
</reference>
<dbReference type="GO" id="GO:0005524">
    <property type="term" value="F:ATP binding"/>
    <property type="evidence" value="ECO:0007669"/>
    <property type="project" value="UniProtKB-KW"/>
</dbReference>
<evidence type="ECO:0000256" key="3">
    <source>
        <dbReference type="ARBA" id="ARBA00013368"/>
    </source>
</evidence>
<proteinExistence type="inferred from homology"/>
<dbReference type="EMBL" id="PZFQ01000018">
    <property type="protein sequence ID" value="PTI75663.1"/>
    <property type="molecule type" value="Genomic_DNA"/>
</dbReference>
<keyword evidence="6" id="KW-0547">Nucleotide-binding</keyword>
<dbReference type="PANTHER" id="PTHR32114:SF2">
    <property type="entry name" value="ABC TRANSPORTER ABCH.3"/>
    <property type="match status" value="1"/>
</dbReference>
<protein>
    <recommendedName>
        <fullName evidence="3">Nuclease SbcCD subunit C</fullName>
    </recommendedName>
</protein>
<dbReference type="InterPro" id="IPR053380">
    <property type="entry name" value="SbcCD_Nuclease_C"/>
</dbReference>
<evidence type="ECO:0000256" key="12">
    <source>
        <dbReference type="ARBA" id="ARBA00023172"/>
    </source>
</evidence>
<evidence type="ECO:0000313" key="15">
    <source>
        <dbReference type="EMBL" id="PTI75663.1"/>
    </source>
</evidence>
<dbReference type="GO" id="GO:0006260">
    <property type="term" value="P:DNA replication"/>
    <property type="evidence" value="ECO:0007669"/>
    <property type="project" value="UniProtKB-KW"/>
</dbReference>
<organism evidence="15 16">
    <name type="scientific">Staphylococcus succinus</name>
    <dbReference type="NCBI Taxonomy" id="61015"/>
    <lineage>
        <taxon>Bacteria</taxon>
        <taxon>Bacillati</taxon>
        <taxon>Bacillota</taxon>
        <taxon>Bacilli</taxon>
        <taxon>Bacillales</taxon>
        <taxon>Staphylococcaceae</taxon>
        <taxon>Staphylococcus</taxon>
    </lineage>
</organism>
<dbReference type="Gene3D" id="3.40.50.300">
    <property type="entry name" value="P-loop containing nucleotide triphosphate hydrolases"/>
    <property type="match status" value="2"/>
</dbReference>
<evidence type="ECO:0000256" key="11">
    <source>
        <dbReference type="ARBA" id="ARBA00023054"/>
    </source>
</evidence>
<dbReference type="InterPro" id="IPR027417">
    <property type="entry name" value="P-loop_NTPase"/>
</dbReference>
<feature type="coiled-coil region" evidence="13">
    <location>
        <begin position="592"/>
        <end position="629"/>
    </location>
</feature>
<comment type="subunit">
    <text evidence="2">Heterodimer of SbcC and SbcD.</text>
</comment>
<dbReference type="GO" id="GO:0006302">
    <property type="term" value="P:double-strand break repair"/>
    <property type="evidence" value="ECO:0007669"/>
    <property type="project" value="InterPro"/>
</dbReference>
<evidence type="ECO:0000256" key="1">
    <source>
        <dbReference type="ARBA" id="ARBA00006930"/>
    </source>
</evidence>
<dbReference type="GO" id="GO:0006310">
    <property type="term" value="P:DNA recombination"/>
    <property type="evidence" value="ECO:0007669"/>
    <property type="project" value="UniProtKB-KW"/>
</dbReference>
<evidence type="ECO:0000256" key="10">
    <source>
        <dbReference type="ARBA" id="ARBA00022840"/>
    </source>
</evidence>
<keyword evidence="4" id="KW-0235">DNA replication</keyword>
<feature type="coiled-coil region" evidence="13">
    <location>
        <begin position="242"/>
        <end position="296"/>
    </location>
</feature>
<name>A0A9Q6MV67_9STAP</name>
<dbReference type="NCBIfam" id="NF041751">
    <property type="entry name" value="sbcc_Staph"/>
    <property type="match status" value="1"/>
</dbReference>
<dbReference type="AlphaFoldDB" id="A0A9Q6MV67"/>
<evidence type="ECO:0000256" key="2">
    <source>
        <dbReference type="ARBA" id="ARBA00011322"/>
    </source>
</evidence>
<dbReference type="RefSeq" id="WP_107545023.1">
    <property type="nucleotide sequence ID" value="NZ_PZFQ01000018.1"/>
</dbReference>
<feature type="coiled-coil region" evidence="13">
    <location>
        <begin position="744"/>
        <end position="842"/>
    </location>
</feature>
<evidence type="ECO:0000256" key="8">
    <source>
        <dbReference type="ARBA" id="ARBA00022801"/>
    </source>
</evidence>
<dbReference type="GO" id="GO:0016887">
    <property type="term" value="F:ATP hydrolysis activity"/>
    <property type="evidence" value="ECO:0007669"/>
    <property type="project" value="InterPro"/>
</dbReference>
<evidence type="ECO:0000256" key="9">
    <source>
        <dbReference type="ARBA" id="ARBA00022839"/>
    </source>
</evidence>
<feature type="coiled-coil region" evidence="13">
    <location>
        <begin position="670"/>
        <end position="704"/>
    </location>
</feature>
<dbReference type="GO" id="GO:0004519">
    <property type="term" value="F:endonuclease activity"/>
    <property type="evidence" value="ECO:0007669"/>
    <property type="project" value="UniProtKB-KW"/>
</dbReference>
<dbReference type="Pfam" id="PF13558">
    <property type="entry name" value="SbcC_Walker_B"/>
    <property type="match status" value="1"/>
</dbReference>
<evidence type="ECO:0000256" key="13">
    <source>
        <dbReference type="SAM" id="Coils"/>
    </source>
</evidence>
<evidence type="ECO:0000313" key="16">
    <source>
        <dbReference type="Proteomes" id="UP000241960"/>
    </source>
</evidence>
<comment type="caution">
    <text evidence="15">The sequence shown here is derived from an EMBL/GenBank/DDBJ whole genome shotgun (WGS) entry which is preliminary data.</text>
</comment>
<comment type="similarity">
    <text evidence="1">Belongs to the SMC family. SbcC subfamily.</text>
</comment>
<evidence type="ECO:0000256" key="4">
    <source>
        <dbReference type="ARBA" id="ARBA00022705"/>
    </source>
</evidence>
<keyword evidence="10 15" id="KW-0067">ATP-binding</keyword>
<keyword evidence="5" id="KW-0540">Nuclease</keyword>
<evidence type="ECO:0000256" key="5">
    <source>
        <dbReference type="ARBA" id="ARBA00022722"/>
    </source>
</evidence>
<accession>A0A9Q6MV67</accession>
<evidence type="ECO:0000259" key="14">
    <source>
        <dbReference type="Pfam" id="PF13476"/>
    </source>
</evidence>
<keyword evidence="7" id="KW-0255">Endonuclease</keyword>